<feature type="transmembrane region" description="Helical" evidence="1">
    <location>
        <begin position="188"/>
        <end position="205"/>
    </location>
</feature>
<evidence type="ECO:0000256" key="2">
    <source>
        <dbReference type="SAM" id="SignalP"/>
    </source>
</evidence>
<feature type="chain" id="PRO_5045902235" description="DMT family transporter" evidence="2">
    <location>
        <begin position="23"/>
        <end position="349"/>
    </location>
</feature>
<comment type="caution">
    <text evidence="3">The sequence shown here is derived from an EMBL/GenBank/DDBJ whole genome shotgun (WGS) entry which is preliminary data.</text>
</comment>
<feature type="signal peptide" evidence="2">
    <location>
        <begin position="1"/>
        <end position="22"/>
    </location>
</feature>
<feature type="transmembrane region" description="Helical" evidence="1">
    <location>
        <begin position="130"/>
        <end position="148"/>
    </location>
</feature>
<feature type="transmembrane region" description="Helical" evidence="1">
    <location>
        <begin position="211"/>
        <end position="231"/>
    </location>
</feature>
<feature type="transmembrane region" description="Helical" evidence="1">
    <location>
        <begin position="243"/>
        <end position="265"/>
    </location>
</feature>
<organism evidence="3 4">
    <name type="scientific">Actinomadura vinacea</name>
    <dbReference type="NCBI Taxonomy" id="115336"/>
    <lineage>
        <taxon>Bacteria</taxon>
        <taxon>Bacillati</taxon>
        <taxon>Actinomycetota</taxon>
        <taxon>Actinomycetes</taxon>
        <taxon>Streptosporangiales</taxon>
        <taxon>Thermomonosporaceae</taxon>
        <taxon>Actinomadura</taxon>
    </lineage>
</organism>
<feature type="transmembrane region" description="Helical" evidence="1">
    <location>
        <begin position="94"/>
        <end position="118"/>
    </location>
</feature>
<keyword evidence="1" id="KW-1133">Transmembrane helix</keyword>
<feature type="transmembrane region" description="Helical" evidence="1">
    <location>
        <begin position="71"/>
        <end position="88"/>
    </location>
</feature>
<evidence type="ECO:0000313" key="4">
    <source>
        <dbReference type="Proteomes" id="UP001501231"/>
    </source>
</evidence>
<keyword evidence="4" id="KW-1185">Reference proteome</keyword>
<feature type="transmembrane region" description="Helical" evidence="1">
    <location>
        <begin position="154"/>
        <end position="176"/>
    </location>
</feature>
<dbReference type="RefSeq" id="WP_344587335.1">
    <property type="nucleotide sequence ID" value="NZ_BAAARW010000003.1"/>
</dbReference>
<gene>
    <name evidence="3" type="ORF">GCM10010191_10660</name>
</gene>
<sequence length="349" mass="37006">MGKLWGALLKAFSLISASLAGAYVARLYPEQSPAAVGALITIHGAALFSLATLFQRQEKKRAAKVRWDRTYWKWAVILAVPALIQGQLNQEAQARVGVGTVMTITTLGAVGLATWRLVFPERGPCRRRHTVWFLVGLAGVVMLTGPFSDGVEPWGLVAAGVVSAFGVSDTIASAKLTELGDLTRVIELMRWASVFLVAIPVLIWTDGRWMTGQVLSTVLVTSVLIVAANKLGIHAFRLARSDGVISTVACLTPVVACLAGLLVGTGQAPGVYGWLGAGLVVSASAATLWILHVRSGHAGPPVVKDGVWKHRRFGADRNSDAWIAGPGSGIGLPSSFKAADWGVWKHHLA</sequence>
<evidence type="ECO:0000313" key="3">
    <source>
        <dbReference type="EMBL" id="GAA2404796.1"/>
    </source>
</evidence>
<protein>
    <recommendedName>
        <fullName evidence="5">DMT family transporter</fullName>
    </recommendedName>
</protein>
<keyword evidence="2" id="KW-0732">Signal</keyword>
<feature type="transmembrane region" description="Helical" evidence="1">
    <location>
        <begin position="32"/>
        <end position="51"/>
    </location>
</feature>
<dbReference type="EMBL" id="BAAARW010000003">
    <property type="protein sequence ID" value="GAA2404796.1"/>
    <property type="molecule type" value="Genomic_DNA"/>
</dbReference>
<feature type="transmembrane region" description="Helical" evidence="1">
    <location>
        <begin position="271"/>
        <end position="291"/>
    </location>
</feature>
<proteinExistence type="predicted"/>
<keyword evidence="1" id="KW-0812">Transmembrane</keyword>
<keyword evidence="1" id="KW-0472">Membrane</keyword>
<name>A0ABN3IH92_9ACTN</name>
<reference evidence="3 4" key="1">
    <citation type="journal article" date="2019" name="Int. J. Syst. Evol. Microbiol.">
        <title>The Global Catalogue of Microorganisms (GCM) 10K type strain sequencing project: providing services to taxonomists for standard genome sequencing and annotation.</title>
        <authorList>
            <consortium name="The Broad Institute Genomics Platform"/>
            <consortium name="The Broad Institute Genome Sequencing Center for Infectious Disease"/>
            <person name="Wu L."/>
            <person name="Ma J."/>
        </authorList>
    </citation>
    <scope>NUCLEOTIDE SEQUENCE [LARGE SCALE GENOMIC DNA]</scope>
    <source>
        <strain evidence="3 4">JCM 3325</strain>
    </source>
</reference>
<accession>A0ABN3IH92</accession>
<dbReference type="Proteomes" id="UP001501231">
    <property type="component" value="Unassembled WGS sequence"/>
</dbReference>
<evidence type="ECO:0000256" key="1">
    <source>
        <dbReference type="SAM" id="Phobius"/>
    </source>
</evidence>
<evidence type="ECO:0008006" key="5">
    <source>
        <dbReference type="Google" id="ProtNLM"/>
    </source>
</evidence>